<dbReference type="AlphaFoldDB" id="A0AB34IB94"/>
<accession>A0AB34IB94</accession>
<sequence>MARRFTSAGGVTTAEALQLWPMGCHTPLCSTSAGPQQLPASSATACTNSSCCVLLNSSTVPGSVATKSTDYASDSPGASVTTIMSSSIVLMMPCALVVAVQLESGST</sequence>
<proteinExistence type="predicted"/>
<dbReference type="Proteomes" id="UP001515480">
    <property type="component" value="Unassembled WGS sequence"/>
</dbReference>
<evidence type="ECO:0000313" key="1">
    <source>
        <dbReference type="EMBL" id="KAL1495164.1"/>
    </source>
</evidence>
<reference evidence="1 2" key="1">
    <citation type="journal article" date="2024" name="Science">
        <title>Giant polyketide synthase enzymes in the biosynthesis of giant marine polyether toxins.</title>
        <authorList>
            <person name="Fallon T.R."/>
            <person name="Shende V.V."/>
            <person name="Wierzbicki I.H."/>
            <person name="Pendleton A.L."/>
            <person name="Watervoot N.F."/>
            <person name="Auber R.P."/>
            <person name="Gonzalez D.J."/>
            <person name="Wisecaver J.H."/>
            <person name="Moore B.S."/>
        </authorList>
    </citation>
    <scope>NUCLEOTIDE SEQUENCE [LARGE SCALE GENOMIC DNA]</scope>
    <source>
        <strain evidence="1 2">12B1</strain>
    </source>
</reference>
<keyword evidence="2" id="KW-1185">Reference proteome</keyword>
<name>A0AB34IB94_PRYPA</name>
<protein>
    <submittedName>
        <fullName evidence="1">Uncharacterized protein</fullName>
    </submittedName>
</protein>
<comment type="caution">
    <text evidence="1">The sequence shown here is derived from an EMBL/GenBank/DDBJ whole genome shotgun (WGS) entry which is preliminary data.</text>
</comment>
<dbReference type="EMBL" id="JBGBPQ010000033">
    <property type="protein sequence ID" value="KAL1495164.1"/>
    <property type="molecule type" value="Genomic_DNA"/>
</dbReference>
<organism evidence="1 2">
    <name type="scientific">Prymnesium parvum</name>
    <name type="common">Toxic golden alga</name>
    <dbReference type="NCBI Taxonomy" id="97485"/>
    <lineage>
        <taxon>Eukaryota</taxon>
        <taxon>Haptista</taxon>
        <taxon>Haptophyta</taxon>
        <taxon>Prymnesiophyceae</taxon>
        <taxon>Prymnesiales</taxon>
        <taxon>Prymnesiaceae</taxon>
        <taxon>Prymnesium</taxon>
    </lineage>
</organism>
<evidence type="ECO:0000313" key="2">
    <source>
        <dbReference type="Proteomes" id="UP001515480"/>
    </source>
</evidence>
<gene>
    <name evidence="1" type="ORF">AB1Y20_017029</name>
</gene>